<reference evidence="1 2" key="1">
    <citation type="submission" date="2014-10" db="EMBL/GenBank/DDBJ databases">
        <title>Draft genome of the hookworm Ancylostoma caninum.</title>
        <authorList>
            <person name="Mitreva M."/>
        </authorList>
    </citation>
    <scope>NUCLEOTIDE SEQUENCE [LARGE SCALE GENOMIC DNA]</scope>
    <source>
        <strain evidence="1 2">Baltimore</strain>
    </source>
</reference>
<protein>
    <submittedName>
        <fullName evidence="1">Uncharacterized protein</fullName>
    </submittedName>
</protein>
<accession>A0A368H5U4</accession>
<evidence type="ECO:0000313" key="1">
    <source>
        <dbReference type="EMBL" id="RCN50645.1"/>
    </source>
</evidence>
<gene>
    <name evidence="1" type="ORF">ANCCAN_03258</name>
</gene>
<dbReference type="Proteomes" id="UP000252519">
    <property type="component" value="Unassembled WGS sequence"/>
</dbReference>
<sequence>MDKYDKNIYIVKHTTDITKAADSWWNGIQTVELDQKNRKNDYTSNYSVPNFANVERGRNTNELDRPSMRTLL</sequence>
<dbReference type="AlphaFoldDB" id="A0A368H5U4"/>
<proteinExistence type="predicted"/>
<dbReference type="EMBL" id="JOJR01000021">
    <property type="protein sequence ID" value="RCN50645.1"/>
    <property type="molecule type" value="Genomic_DNA"/>
</dbReference>
<comment type="caution">
    <text evidence="1">The sequence shown here is derived from an EMBL/GenBank/DDBJ whole genome shotgun (WGS) entry which is preliminary data.</text>
</comment>
<name>A0A368H5U4_ANCCA</name>
<organism evidence="1 2">
    <name type="scientific">Ancylostoma caninum</name>
    <name type="common">Dog hookworm</name>
    <dbReference type="NCBI Taxonomy" id="29170"/>
    <lineage>
        <taxon>Eukaryota</taxon>
        <taxon>Metazoa</taxon>
        <taxon>Ecdysozoa</taxon>
        <taxon>Nematoda</taxon>
        <taxon>Chromadorea</taxon>
        <taxon>Rhabditida</taxon>
        <taxon>Rhabditina</taxon>
        <taxon>Rhabditomorpha</taxon>
        <taxon>Strongyloidea</taxon>
        <taxon>Ancylostomatidae</taxon>
        <taxon>Ancylostomatinae</taxon>
        <taxon>Ancylostoma</taxon>
    </lineage>
</organism>
<evidence type="ECO:0000313" key="2">
    <source>
        <dbReference type="Proteomes" id="UP000252519"/>
    </source>
</evidence>
<keyword evidence="2" id="KW-1185">Reference proteome</keyword>